<protein>
    <submittedName>
        <fullName evidence="1">G8354 protein</fullName>
    </submittedName>
</protein>
<evidence type="ECO:0000313" key="2">
    <source>
        <dbReference type="Proteomes" id="UP001497392"/>
    </source>
</evidence>
<accession>A0ABP1G4Z2</accession>
<proteinExistence type="predicted"/>
<evidence type="ECO:0000313" key="1">
    <source>
        <dbReference type="EMBL" id="CAL5225523.1"/>
    </source>
</evidence>
<name>A0ABP1G4Z2_9CHLO</name>
<comment type="caution">
    <text evidence="1">The sequence shown here is derived from an EMBL/GenBank/DDBJ whole genome shotgun (WGS) entry which is preliminary data.</text>
</comment>
<gene>
    <name evidence="1" type="primary">g8354</name>
    <name evidence="1" type="ORF">VP750_LOCUS7182</name>
</gene>
<reference evidence="1 2" key="1">
    <citation type="submission" date="2024-06" db="EMBL/GenBank/DDBJ databases">
        <authorList>
            <person name="Kraege A."/>
            <person name="Thomma B."/>
        </authorList>
    </citation>
    <scope>NUCLEOTIDE SEQUENCE [LARGE SCALE GENOMIC DNA]</scope>
</reference>
<dbReference type="Proteomes" id="UP001497392">
    <property type="component" value="Unassembled WGS sequence"/>
</dbReference>
<organism evidence="1 2">
    <name type="scientific">Coccomyxa viridis</name>
    <dbReference type="NCBI Taxonomy" id="1274662"/>
    <lineage>
        <taxon>Eukaryota</taxon>
        <taxon>Viridiplantae</taxon>
        <taxon>Chlorophyta</taxon>
        <taxon>core chlorophytes</taxon>
        <taxon>Trebouxiophyceae</taxon>
        <taxon>Trebouxiophyceae incertae sedis</taxon>
        <taxon>Coccomyxaceae</taxon>
        <taxon>Coccomyxa</taxon>
    </lineage>
</organism>
<keyword evidence="2" id="KW-1185">Reference proteome</keyword>
<dbReference type="EMBL" id="CAXHTA020000012">
    <property type="protein sequence ID" value="CAL5225523.1"/>
    <property type="molecule type" value="Genomic_DNA"/>
</dbReference>
<sequence length="207" mass="23632">MQLPKSSFEWSVDLNDGMDAWVMRRIRSTCELTVRRYSADSCRSRVLELDVQRQIVKALCRASQTLDYLSKLNLHIEEANGGSYAEADLQCWTLALLVKSTKLELLSVYTDGIPWLPVLGLLHIRHLELIMKDVKPWLDVILTDLSLCSCLETLKIADERVDNNYHSKRLPDLLLREVATLKSVELVGWYPKQEVTLPQGHGPGEFP</sequence>